<name>A0A8A1M7N8_AJECA</name>
<organism evidence="1 2">
    <name type="scientific">Ajellomyces capsulatus</name>
    <name type="common">Darling's disease fungus</name>
    <name type="synonym">Histoplasma capsulatum</name>
    <dbReference type="NCBI Taxonomy" id="5037"/>
    <lineage>
        <taxon>Eukaryota</taxon>
        <taxon>Fungi</taxon>
        <taxon>Dikarya</taxon>
        <taxon>Ascomycota</taxon>
        <taxon>Pezizomycotina</taxon>
        <taxon>Eurotiomycetes</taxon>
        <taxon>Eurotiomycetidae</taxon>
        <taxon>Onygenales</taxon>
        <taxon>Ajellomycetaceae</taxon>
        <taxon>Histoplasma</taxon>
    </lineage>
</organism>
<evidence type="ECO:0000313" key="1">
    <source>
        <dbReference type="EMBL" id="QSS60217.1"/>
    </source>
</evidence>
<accession>A0A8A1M7N8</accession>
<dbReference type="AlphaFoldDB" id="A0A8A1M7N8"/>
<dbReference type="VEuPathDB" id="FungiDB:I7I51_05014"/>
<evidence type="ECO:0000313" key="2">
    <source>
        <dbReference type="Proteomes" id="UP000663671"/>
    </source>
</evidence>
<proteinExistence type="predicted"/>
<sequence length="113" mass="12548">MARATQERQQGCRRTINTSLIIEQGQCDVVQLAKAAAAARIFFFISRQLVILAIAVGSMFHRAEALGASLPKDVVSTSGSFHHPVEQRRFDLELSHPALHSEKKRSFCNTGWV</sequence>
<gene>
    <name evidence="1" type="ORF">I7I51_05014</name>
</gene>
<reference evidence="1" key="1">
    <citation type="submission" date="2021-01" db="EMBL/GenBank/DDBJ databases">
        <title>Chromosome-level genome assembly of a human fungal pathogen reveals clustering of transcriptionally co-regulated genes.</title>
        <authorList>
            <person name="Voorhies M."/>
            <person name="Cohen S."/>
            <person name="Shea T.P."/>
            <person name="Petrus S."/>
            <person name="Munoz J.F."/>
            <person name="Poplawski S."/>
            <person name="Goldman W.E."/>
            <person name="Michael T."/>
            <person name="Cuomo C.A."/>
            <person name="Sil A."/>
            <person name="Beyhan S."/>
        </authorList>
    </citation>
    <scope>NUCLEOTIDE SEQUENCE</scope>
    <source>
        <strain evidence="1">WU24</strain>
    </source>
</reference>
<dbReference type="Proteomes" id="UP000663671">
    <property type="component" value="Chromosome 4"/>
</dbReference>
<dbReference type="EMBL" id="CP069110">
    <property type="protein sequence ID" value="QSS60217.1"/>
    <property type="molecule type" value="Genomic_DNA"/>
</dbReference>
<protein>
    <submittedName>
        <fullName evidence="1">Uncharacterized protein</fullName>
    </submittedName>
</protein>